<evidence type="ECO:0000313" key="2">
    <source>
        <dbReference type="EMBL" id="AMP09148.1"/>
    </source>
</evidence>
<dbReference type="GO" id="GO:0016787">
    <property type="term" value="F:hydrolase activity"/>
    <property type="evidence" value="ECO:0007669"/>
    <property type="project" value="UniProtKB-KW"/>
</dbReference>
<keyword evidence="3" id="KW-1185">Reference proteome</keyword>
<proteinExistence type="predicted"/>
<dbReference type="AlphaFoldDB" id="A0A127PN82"/>
<dbReference type="Gene3D" id="3.40.50.1820">
    <property type="entry name" value="alpha/beta hydrolase"/>
    <property type="match status" value="1"/>
</dbReference>
<dbReference type="RefSeq" id="WP_061532760.1">
    <property type="nucleotide sequence ID" value="NZ_CP013233.1"/>
</dbReference>
<dbReference type="PATRIC" id="fig|279058.17.peg.1452"/>
<dbReference type="Pfam" id="PF06821">
    <property type="entry name" value="Ser_hydrolase"/>
    <property type="match status" value="1"/>
</dbReference>
<dbReference type="InterPro" id="IPR010662">
    <property type="entry name" value="RBBP9/YdeN"/>
</dbReference>
<reference evidence="2 3" key="1">
    <citation type="submission" date="2015-11" db="EMBL/GenBank/DDBJ databases">
        <title>Exploring the genomic traits of fungus-feeding bacterial genus Collimonas.</title>
        <authorList>
            <person name="Song C."/>
            <person name="Schmidt R."/>
            <person name="de Jager V."/>
            <person name="Krzyzanowska D."/>
            <person name="Jongedijk E."/>
            <person name="Cankar K."/>
            <person name="Beekwilder J."/>
            <person name="van Veen A."/>
            <person name="de Boer W."/>
            <person name="van Veen J.A."/>
            <person name="Garbeva P."/>
        </authorList>
    </citation>
    <scope>NUCLEOTIDE SEQUENCE [LARGE SCALE GENOMIC DNA]</scope>
    <source>
        <strain evidence="2 3">Ter282</strain>
    </source>
</reference>
<sequence>MPTLSSFRVLVAPGLYNSGPLHWQSRWQRLYPAFERVEQEHWDAPVLEVWSQRLQHQLRQSEQPALVIAHSFGCLTTVHAALTDIPNLAGALLVAPADPDKFDVSQAVRGKLSVPAIVVGSLNDPWMESGRARQWAQTWGADYVDAGALGHINAESNLGDWLYGQSLLQRLVQQTSSFPGARQQREPARRPTVQR</sequence>
<dbReference type="OrthoDB" id="9804993at2"/>
<keyword evidence="2" id="KW-0378">Hydrolase</keyword>
<evidence type="ECO:0000256" key="1">
    <source>
        <dbReference type="SAM" id="MobiDB-lite"/>
    </source>
</evidence>
<dbReference type="SUPFAM" id="SSF53474">
    <property type="entry name" value="alpha/beta-Hydrolases"/>
    <property type="match status" value="1"/>
</dbReference>
<dbReference type="EMBL" id="CP013235">
    <property type="protein sequence ID" value="AMP09148.1"/>
    <property type="molecule type" value="Genomic_DNA"/>
</dbReference>
<evidence type="ECO:0000313" key="3">
    <source>
        <dbReference type="Proteomes" id="UP000071778"/>
    </source>
</evidence>
<organism evidence="2 3">
    <name type="scientific">Collimonas arenae</name>
    <dbReference type="NCBI Taxonomy" id="279058"/>
    <lineage>
        <taxon>Bacteria</taxon>
        <taxon>Pseudomonadati</taxon>
        <taxon>Pseudomonadota</taxon>
        <taxon>Betaproteobacteria</taxon>
        <taxon>Burkholderiales</taxon>
        <taxon>Oxalobacteraceae</taxon>
        <taxon>Collimonas</taxon>
    </lineage>
</organism>
<name>A0A127PN82_9BURK</name>
<dbReference type="Proteomes" id="UP000071778">
    <property type="component" value="Chromosome"/>
</dbReference>
<dbReference type="InterPro" id="IPR029058">
    <property type="entry name" value="AB_hydrolase_fold"/>
</dbReference>
<protein>
    <submittedName>
        <fullName evidence="2">Serine hydrolase family protein</fullName>
    </submittedName>
</protein>
<accession>A0A127PN82</accession>
<gene>
    <name evidence="2" type="ORF">CAter282_1357</name>
</gene>
<feature type="region of interest" description="Disordered" evidence="1">
    <location>
        <begin position="176"/>
        <end position="195"/>
    </location>
</feature>